<dbReference type="PANTHER" id="PTHR34375">
    <property type="entry name" value="GATA ZINC FINGER PROTEIN-RELATED"/>
    <property type="match status" value="1"/>
</dbReference>
<dbReference type="AlphaFoldDB" id="A0A8T0IUP5"/>
<reference evidence="1" key="1">
    <citation type="submission" date="2020-06" db="EMBL/GenBank/DDBJ databases">
        <title>WGS assembly of Ceratodon purpureus strain R40.</title>
        <authorList>
            <person name="Carey S.B."/>
            <person name="Jenkins J."/>
            <person name="Shu S."/>
            <person name="Lovell J.T."/>
            <person name="Sreedasyam A."/>
            <person name="Maumus F."/>
            <person name="Tiley G.P."/>
            <person name="Fernandez-Pozo N."/>
            <person name="Barry K."/>
            <person name="Chen C."/>
            <person name="Wang M."/>
            <person name="Lipzen A."/>
            <person name="Daum C."/>
            <person name="Saski C.A."/>
            <person name="Payton A.C."/>
            <person name="Mcbreen J.C."/>
            <person name="Conrad R.E."/>
            <person name="Kollar L.M."/>
            <person name="Olsson S."/>
            <person name="Huttunen S."/>
            <person name="Landis J.B."/>
            <person name="Wickett N.J."/>
            <person name="Johnson M.G."/>
            <person name="Rensing S.A."/>
            <person name="Grimwood J."/>
            <person name="Schmutz J."/>
            <person name="Mcdaniel S.F."/>
        </authorList>
    </citation>
    <scope>NUCLEOTIDE SEQUENCE</scope>
    <source>
        <strain evidence="1">R40</strain>
    </source>
</reference>
<protein>
    <submittedName>
        <fullName evidence="1">Uncharacterized protein</fullName>
    </submittedName>
</protein>
<evidence type="ECO:0000313" key="2">
    <source>
        <dbReference type="Proteomes" id="UP000822688"/>
    </source>
</evidence>
<name>A0A8T0IUP5_CERPU</name>
<dbReference type="EMBL" id="CM026422">
    <property type="protein sequence ID" value="KAG0586536.1"/>
    <property type="molecule type" value="Genomic_DNA"/>
</dbReference>
<organism evidence="1 2">
    <name type="scientific">Ceratodon purpureus</name>
    <name type="common">Fire moss</name>
    <name type="synonym">Dicranum purpureum</name>
    <dbReference type="NCBI Taxonomy" id="3225"/>
    <lineage>
        <taxon>Eukaryota</taxon>
        <taxon>Viridiplantae</taxon>
        <taxon>Streptophyta</taxon>
        <taxon>Embryophyta</taxon>
        <taxon>Bryophyta</taxon>
        <taxon>Bryophytina</taxon>
        <taxon>Bryopsida</taxon>
        <taxon>Dicranidae</taxon>
        <taxon>Pseudoditrichales</taxon>
        <taxon>Ditrichaceae</taxon>
        <taxon>Ceratodon</taxon>
    </lineage>
</organism>
<accession>A0A8T0IUP5</accession>
<dbReference type="PANTHER" id="PTHR34375:SF2">
    <property type="entry name" value="GATA ZINC FINGER PROTEIN"/>
    <property type="match status" value="1"/>
</dbReference>
<keyword evidence="2" id="KW-1185">Reference proteome</keyword>
<gene>
    <name evidence="1" type="ORF">KC19_2G098200</name>
</gene>
<dbReference type="Proteomes" id="UP000822688">
    <property type="component" value="Chromosome 2"/>
</dbReference>
<evidence type="ECO:0000313" key="1">
    <source>
        <dbReference type="EMBL" id="KAG0586536.1"/>
    </source>
</evidence>
<sequence>MDKYFTDMGDLNYLMYQAISHPNLTPASSLRTSLLVTFRDTLSDEVGDWAAAIIGVEDFVGCSSIHGVGPSLANFDAIRNGEFHCANVFLLLCIPAHRCRLTLIP</sequence>
<proteinExistence type="predicted"/>
<comment type="caution">
    <text evidence="1">The sequence shown here is derived from an EMBL/GenBank/DDBJ whole genome shotgun (WGS) entry which is preliminary data.</text>
</comment>